<gene>
    <name evidence="1" type="ORF">DTW94_15615</name>
    <name evidence="2" type="ORF">NLU04_33270</name>
</gene>
<dbReference type="RefSeq" id="WP_018489663.1">
    <property type="nucleotide sequence ID" value="NZ_BMSP01000001.1"/>
</dbReference>
<dbReference type="GeneID" id="97337525"/>
<reference evidence="1 3" key="1">
    <citation type="submission" date="2018-07" db="EMBL/GenBank/DDBJ databases">
        <title>Complete genome sequence of soil actinomycete Streptomyces cavourensis tj430.</title>
        <authorList>
            <person name="Wang P."/>
            <person name="Huang Y."/>
        </authorList>
    </citation>
    <scope>NUCLEOTIDE SEQUENCE [LARGE SCALE GENOMIC DNA]</scope>
    <source>
        <strain evidence="1 3">TJ430</strain>
    </source>
</reference>
<accession>A0AAD0Q5B9</accession>
<organism evidence="1 3">
    <name type="scientific">Streptomyces cavourensis</name>
    <dbReference type="NCBI Taxonomy" id="67258"/>
    <lineage>
        <taxon>Bacteria</taxon>
        <taxon>Bacillati</taxon>
        <taxon>Actinomycetota</taxon>
        <taxon>Actinomycetes</taxon>
        <taxon>Kitasatosporales</taxon>
        <taxon>Streptomycetaceae</taxon>
        <taxon>Streptomyces</taxon>
    </lineage>
</organism>
<keyword evidence="4" id="KW-1185">Reference proteome</keyword>
<dbReference type="Proteomes" id="UP001058236">
    <property type="component" value="Chromosome"/>
</dbReference>
<sequence>MSTATTLTGVCPECETDLTVPPVTLGETLSCPECILTLRVEAVENGRLTLEMVEVQLRDWGQ</sequence>
<dbReference type="EMBL" id="CP101397">
    <property type="protein sequence ID" value="UTR82985.1"/>
    <property type="molecule type" value="Genomic_DNA"/>
</dbReference>
<evidence type="ECO:0000313" key="1">
    <source>
        <dbReference type="EMBL" id="AXI72543.1"/>
    </source>
</evidence>
<evidence type="ECO:0000313" key="3">
    <source>
        <dbReference type="Proteomes" id="UP000253779"/>
    </source>
</evidence>
<name>A0AAD0Q5B9_9ACTN</name>
<dbReference type="EMBL" id="CP030930">
    <property type="protein sequence ID" value="AXI72543.1"/>
    <property type="molecule type" value="Genomic_DNA"/>
</dbReference>
<proteinExistence type="predicted"/>
<dbReference type="Proteomes" id="UP000253779">
    <property type="component" value="Chromosome"/>
</dbReference>
<protein>
    <submittedName>
        <fullName evidence="1">Lysine biosynthesis protein LysW</fullName>
    </submittedName>
</protein>
<dbReference type="Gene3D" id="2.20.28.160">
    <property type="match status" value="1"/>
</dbReference>
<dbReference type="AlphaFoldDB" id="A0AAD0Q5B9"/>
<reference evidence="2" key="2">
    <citation type="submission" date="2022-07" db="EMBL/GenBank/DDBJ databases">
        <title>Genomic of Streptomyces cavourensis F2.</title>
        <authorList>
            <person name="Hu S."/>
            <person name="Liang W."/>
        </authorList>
    </citation>
    <scope>NUCLEOTIDE SEQUENCE</scope>
    <source>
        <strain evidence="2">F2</strain>
    </source>
</reference>
<evidence type="ECO:0000313" key="4">
    <source>
        <dbReference type="Proteomes" id="UP001058236"/>
    </source>
</evidence>
<evidence type="ECO:0000313" key="2">
    <source>
        <dbReference type="EMBL" id="UTR82985.1"/>
    </source>
</evidence>